<evidence type="ECO:0000256" key="2">
    <source>
        <dbReference type="ARBA" id="ARBA00022723"/>
    </source>
</evidence>
<feature type="region of interest" description="Disordered" evidence="4">
    <location>
        <begin position="230"/>
        <end position="316"/>
    </location>
</feature>
<keyword evidence="3" id="KW-0862">Zinc</keyword>
<dbReference type="AlphaFoldDB" id="A0A2G7GCV1"/>
<keyword evidence="2" id="KW-0479">Metal-binding</keyword>
<evidence type="ECO:0000256" key="1">
    <source>
        <dbReference type="ARBA" id="ARBA00005495"/>
    </source>
</evidence>
<feature type="compositionally biased region" description="Polar residues" evidence="4">
    <location>
        <begin position="468"/>
        <end position="477"/>
    </location>
</feature>
<dbReference type="GO" id="GO:0016846">
    <property type="term" value="F:carbon-sulfur lyase activity"/>
    <property type="evidence" value="ECO:0007669"/>
    <property type="project" value="InterPro"/>
</dbReference>
<dbReference type="GO" id="GO:0046872">
    <property type="term" value="F:metal ion binding"/>
    <property type="evidence" value="ECO:0007669"/>
    <property type="project" value="UniProtKB-KW"/>
</dbReference>
<dbReference type="Proteomes" id="UP000231358">
    <property type="component" value="Unassembled WGS sequence"/>
</dbReference>
<feature type="domain" description="CENP-V/GFA" evidence="5">
    <location>
        <begin position="7"/>
        <end position="137"/>
    </location>
</feature>
<evidence type="ECO:0000256" key="4">
    <source>
        <dbReference type="SAM" id="MobiDB-lite"/>
    </source>
</evidence>
<dbReference type="PROSITE" id="PS51891">
    <property type="entry name" value="CENP_V_GFA"/>
    <property type="match status" value="1"/>
</dbReference>
<evidence type="ECO:0000313" key="6">
    <source>
        <dbReference type="EMBL" id="PIG89871.1"/>
    </source>
</evidence>
<feature type="compositionally biased region" description="Polar residues" evidence="4">
    <location>
        <begin position="771"/>
        <end position="784"/>
    </location>
</feature>
<name>A0A2G7GCV1_9EURO</name>
<reference evidence="6 7" key="1">
    <citation type="submission" date="2017-05" db="EMBL/GenBank/DDBJ databases">
        <title>Genome sequence for an aflatoxigenic pathogen of Argentinian peanut, Aspergillus arachidicola.</title>
        <authorList>
            <person name="Moore G."/>
            <person name="Beltz S.B."/>
            <person name="Mack B.M."/>
        </authorList>
    </citation>
    <scope>NUCLEOTIDE SEQUENCE [LARGE SCALE GENOMIC DNA]</scope>
    <source>
        <strain evidence="6 7">CBS 117610</strain>
    </source>
</reference>
<sequence length="916" mass="100466">MTSRQPLRGSCHCGRNQYAIQLPEDVSERAEVYFDSSRDSRRIHGTPLTAWLRVPLDWYQSHTESYFDDESRATIRRIFSPAHAPHTQHAFCGFCGTPLSYWTDVPSEEADYMSVTIGSLSGGDQRLLDYLGLLSEDEDGEVEAESSRVDRSTDLPLRTTQEPLSPSHTIIPSSGGTKGVAKTYRQGTVAGIPWFEEMIEGSRLGRMMKSRRGFGVSDDQSTTIQWEVSEWTHDGSEGAQSSSSGKRKRGQQTSVVESGSPESDTSTIKPYHSGNSREQEETRKYDTPQEPKNLNSPMTQPPTHIPRGPVFQRQGQESVVTSQKGGRVISEQRSSIPIPIRSPERLNSRSKTSGEGFSGGIRVIEKPRGPRPHIWAGQKKVSVSSSVEKAPNQPKESITSSSLPFSGWDHGEEMPKRPTNVYTGEYRTRPTLRIAPSAEKIIMGSDSPSSILNKGLRNTEDTPGTPGYRQQDSNTAGDNPVTPPSNAPQISLETTPKRDTSARQFSIPRKPVNSPSLSSLFTASPESMQSAPPIPKLPESYKALMKEGMASGPVTPRKTASPGAEKVGQSPGESKSEVTIKPQNKRTASLQAASDFPIYDAPRSVQHRTFGDIVSQSPNHNTTPQSARIPDSRSNRMLDGFRNIFKHRSTVDKDEKGPNETSGLAIEDPNSSSAKLITSSECSKLDSGRTGPKASAKHPKLSEGWNKNLRLPIPSADRHKRPTISAPIPITPENMPSFARSTMAARTRAITSPRGQSAIAPQDPARRTHTVAATTGSPQRTSRPSKGIDAIMSPVPKQTNLPHSAGLTEPETVTSQTKAPQIERSASSSLSKTLDEIHSCVEQLCNRARDESTPSKRERNLRMALSLQQQVSDYNSIDREVTEAEALVSKKRTDKCLVENILFESYAQIRAQMDED</sequence>
<feature type="region of interest" description="Disordered" evidence="4">
    <location>
        <begin position="800"/>
        <end position="830"/>
    </location>
</feature>
<dbReference type="EMBL" id="NEXV01000041">
    <property type="protein sequence ID" value="PIG89871.1"/>
    <property type="molecule type" value="Genomic_DNA"/>
</dbReference>
<comment type="similarity">
    <text evidence="1">Belongs to the Gfa family.</text>
</comment>
<evidence type="ECO:0000256" key="3">
    <source>
        <dbReference type="ARBA" id="ARBA00022833"/>
    </source>
</evidence>
<evidence type="ECO:0000313" key="7">
    <source>
        <dbReference type="Proteomes" id="UP000231358"/>
    </source>
</evidence>
<feature type="compositionally biased region" description="Polar residues" evidence="4">
    <location>
        <begin position="251"/>
        <end position="274"/>
    </location>
</feature>
<dbReference type="Gene3D" id="3.90.1590.10">
    <property type="entry name" value="glutathione-dependent formaldehyde- activating enzyme (gfa)"/>
    <property type="match status" value="1"/>
</dbReference>
<feature type="compositionally biased region" description="Polar residues" evidence="4">
    <location>
        <begin position="811"/>
        <end position="830"/>
    </location>
</feature>
<feature type="region of interest" description="Disordered" evidence="4">
    <location>
        <begin position="437"/>
        <end position="601"/>
    </location>
</feature>
<feature type="region of interest" description="Disordered" evidence="4">
    <location>
        <begin position="613"/>
        <end position="634"/>
    </location>
</feature>
<feature type="region of interest" description="Disordered" evidence="4">
    <location>
        <begin position="139"/>
        <end position="180"/>
    </location>
</feature>
<dbReference type="InterPro" id="IPR006913">
    <property type="entry name" value="CENP-V/GFA"/>
</dbReference>
<dbReference type="SUPFAM" id="SSF51316">
    <property type="entry name" value="Mss4-like"/>
    <property type="match status" value="1"/>
</dbReference>
<comment type="caution">
    <text evidence="6">The sequence shown here is derived from an EMBL/GenBank/DDBJ whole genome shotgun (WGS) entry which is preliminary data.</text>
</comment>
<dbReference type="InterPro" id="IPR011057">
    <property type="entry name" value="Mss4-like_sf"/>
</dbReference>
<feature type="compositionally biased region" description="Polar residues" evidence="4">
    <location>
        <begin position="581"/>
        <end position="592"/>
    </location>
</feature>
<feature type="region of interest" description="Disordered" evidence="4">
    <location>
        <begin position="751"/>
        <end position="788"/>
    </location>
</feature>
<feature type="compositionally biased region" description="Polar residues" evidence="4">
    <location>
        <begin position="394"/>
        <end position="404"/>
    </location>
</feature>
<feature type="compositionally biased region" description="Polar residues" evidence="4">
    <location>
        <begin position="669"/>
        <end position="682"/>
    </location>
</feature>
<feature type="compositionally biased region" description="Basic and acidic residues" evidence="4">
    <location>
        <begin position="275"/>
        <end position="289"/>
    </location>
</feature>
<feature type="compositionally biased region" description="Basic and acidic residues" evidence="4">
    <location>
        <begin position="649"/>
        <end position="658"/>
    </location>
</feature>
<organism evidence="6 7">
    <name type="scientific">Aspergillus arachidicola</name>
    <dbReference type="NCBI Taxonomy" id="656916"/>
    <lineage>
        <taxon>Eukaryota</taxon>
        <taxon>Fungi</taxon>
        <taxon>Dikarya</taxon>
        <taxon>Ascomycota</taxon>
        <taxon>Pezizomycotina</taxon>
        <taxon>Eurotiomycetes</taxon>
        <taxon>Eurotiomycetidae</taxon>
        <taxon>Eurotiales</taxon>
        <taxon>Aspergillaceae</taxon>
        <taxon>Aspergillus</taxon>
        <taxon>Aspergillus subgen. Circumdati</taxon>
    </lineage>
</organism>
<feature type="compositionally biased region" description="Polar residues" evidence="4">
    <location>
        <begin position="614"/>
        <end position="626"/>
    </location>
</feature>
<feature type="compositionally biased region" description="Polar residues" evidence="4">
    <location>
        <begin position="158"/>
        <end position="175"/>
    </location>
</feature>
<gene>
    <name evidence="6" type="ORF">AARAC_008613</name>
</gene>
<dbReference type="STRING" id="656916.A0A2G7GCV1"/>
<feature type="compositionally biased region" description="Polar residues" evidence="4">
    <location>
        <begin position="513"/>
        <end position="530"/>
    </location>
</feature>
<protein>
    <recommendedName>
        <fullName evidence="5">CENP-V/GFA domain-containing protein</fullName>
    </recommendedName>
</protein>
<feature type="region of interest" description="Disordered" evidence="4">
    <location>
        <begin position="646"/>
        <end position="736"/>
    </location>
</feature>
<keyword evidence="7" id="KW-1185">Reference proteome</keyword>
<feature type="region of interest" description="Disordered" evidence="4">
    <location>
        <begin position="341"/>
        <end position="424"/>
    </location>
</feature>
<accession>A0A2G7GCV1</accession>
<evidence type="ECO:0000259" key="5">
    <source>
        <dbReference type="PROSITE" id="PS51891"/>
    </source>
</evidence>
<proteinExistence type="inferred from homology"/>